<dbReference type="PANTHER" id="PTHR34127">
    <property type="entry name" value="OS04G0405600 PROTEIN"/>
    <property type="match status" value="1"/>
</dbReference>
<gene>
    <name evidence="1" type="ORF">COCSUDRAFT_14650</name>
</gene>
<organism evidence="1 2">
    <name type="scientific">Coccomyxa subellipsoidea (strain C-169)</name>
    <name type="common">Green microalga</name>
    <dbReference type="NCBI Taxonomy" id="574566"/>
    <lineage>
        <taxon>Eukaryota</taxon>
        <taxon>Viridiplantae</taxon>
        <taxon>Chlorophyta</taxon>
        <taxon>core chlorophytes</taxon>
        <taxon>Trebouxiophyceae</taxon>
        <taxon>Trebouxiophyceae incertae sedis</taxon>
        <taxon>Coccomyxaceae</taxon>
        <taxon>Coccomyxa</taxon>
        <taxon>Coccomyxa subellipsoidea</taxon>
    </lineage>
</organism>
<dbReference type="PANTHER" id="PTHR34127:SF1">
    <property type="entry name" value="OS04G0405600 PROTEIN"/>
    <property type="match status" value="1"/>
</dbReference>
<keyword evidence="2" id="KW-1185">Reference proteome</keyword>
<dbReference type="InterPro" id="IPR029058">
    <property type="entry name" value="AB_hydrolase_fold"/>
</dbReference>
<dbReference type="eggNOG" id="ENOG502QU9N">
    <property type="taxonomic scope" value="Eukaryota"/>
</dbReference>
<dbReference type="GeneID" id="17042356"/>
<dbReference type="OrthoDB" id="3980at2759"/>
<reference evidence="1 2" key="1">
    <citation type="journal article" date="2012" name="Genome Biol.">
        <title>The genome of the polar eukaryotic microalga coccomyxa subellipsoidea reveals traits of cold adaptation.</title>
        <authorList>
            <person name="Blanc G."/>
            <person name="Agarkova I."/>
            <person name="Grimwood J."/>
            <person name="Kuo A."/>
            <person name="Brueggeman A."/>
            <person name="Dunigan D."/>
            <person name="Gurnon J."/>
            <person name="Ladunga I."/>
            <person name="Lindquist E."/>
            <person name="Lucas S."/>
            <person name="Pangilinan J."/>
            <person name="Proschold T."/>
            <person name="Salamov A."/>
            <person name="Schmutz J."/>
            <person name="Weeks D."/>
            <person name="Yamada T."/>
            <person name="Claverie J.M."/>
            <person name="Grigoriev I."/>
            <person name="Van Etten J."/>
            <person name="Lomsadze A."/>
            <person name="Borodovsky M."/>
        </authorList>
    </citation>
    <scope>NUCLEOTIDE SEQUENCE [LARGE SCALE GENOMIC DNA]</scope>
    <source>
        <strain evidence="1 2">C-169</strain>
    </source>
</reference>
<accession>I0Z139</accession>
<dbReference type="AlphaFoldDB" id="I0Z139"/>
<dbReference type="Gene3D" id="3.40.50.1820">
    <property type="entry name" value="alpha/beta hydrolase"/>
    <property type="match status" value="1"/>
</dbReference>
<comment type="caution">
    <text evidence="1">The sequence shown here is derived from an EMBL/GenBank/DDBJ whole genome shotgun (WGS) entry which is preliminary data.</text>
</comment>
<dbReference type="ESTHER" id="cocsc-i0z139">
    <property type="family name" value="Duf_1350"/>
</dbReference>
<dbReference type="RefSeq" id="XP_005648902.1">
    <property type="nucleotide sequence ID" value="XM_005648845.1"/>
</dbReference>
<protein>
    <submittedName>
        <fullName evidence="1">DUF1350-domain-containing protein</fullName>
    </submittedName>
</protein>
<proteinExistence type="predicted"/>
<evidence type="ECO:0000313" key="2">
    <source>
        <dbReference type="Proteomes" id="UP000007264"/>
    </source>
</evidence>
<evidence type="ECO:0000313" key="1">
    <source>
        <dbReference type="EMBL" id="EIE24358.1"/>
    </source>
</evidence>
<dbReference type="EMBL" id="AGSI01000006">
    <property type="protein sequence ID" value="EIE24358.1"/>
    <property type="molecule type" value="Genomic_DNA"/>
</dbReference>
<dbReference type="Pfam" id="PF07082">
    <property type="entry name" value="DUF1350"/>
    <property type="match status" value="1"/>
</dbReference>
<name>I0Z139_COCSC</name>
<dbReference type="Proteomes" id="UP000007264">
    <property type="component" value="Unassembled WGS sequence"/>
</dbReference>
<dbReference type="SUPFAM" id="SSF53474">
    <property type="entry name" value="alpha/beta-Hydrolases"/>
    <property type="match status" value="1"/>
</dbReference>
<dbReference type="InterPro" id="IPR010765">
    <property type="entry name" value="DUF1350"/>
</dbReference>
<sequence>MQRYYLCSVGKVYLSHGHSGAWDNAFSGNDVCICKNLQVAGCWVTGPSAGRPKATVHFLGGAFAGASPQLIYPLLLQTLAKAGYTVISTPYAVTFKHLDCARNVHDRFNGCVEALRGSGQGFLVPEERAVHGVGHSNGALLHALIGAMFAPANASNALISFNNKQVKDAIPLSLGPIQAAVGDGNVEFIPTPAESRALVQSAYRVPYTLLVQFENDAIDETPEMTRILSSANPAGTSSVVLPGTHITPCGGDVAWQVGRSFSPVDAVALGVKAVVQADIRRLGDKLIGWLESHS</sequence>
<dbReference type="STRING" id="574566.I0Z139"/>
<dbReference type="KEGG" id="csl:COCSUDRAFT_14650"/>